<dbReference type="GO" id="GO:0005506">
    <property type="term" value="F:iron ion binding"/>
    <property type="evidence" value="ECO:0007669"/>
    <property type="project" value="InterPro"/>
</dbReference>
<evidence type="ECO:0000256" key="8">
    <source>
        <dbReference type="ARBA" id="ARBA00023004"/>
    </source>
</evidence>
<organism evidence="13 14">
    <name type="scientific">Jatropha curcas</name>
    <name type="common">Barbados nut</name>
    <dbReference type="NCBI Taxonomy" id="180498"/>
    <lineage>
        <taxon>Eukaryota</taxon>
        <taxon>Viridiplantae</taxon>
        <taxon>Streptophyta</taxon>
        <taxon>Embryophyta</taxon>
        <taxon>Tracheophyta</taxon>
        <taxon>Spermatophyta</taxon>
        <taxon>Magnoliopsida</taxon>
        <taxon>eudicotyledons</taxon>
        <taxon>Gunneridae</taxon>
        <taxon>Pentapetalae</taxon>
        <taxon>rosids</taxon>
        <taxon>fabids</taxon>
        <taxon>Malpighiales</taxon>
        <taxon>Euphorbiaceae</taxon>
        <taxon>Crotonoideae</taxon>
        <taxon>Jatropheae</taxon>
        <taxon>Jatropha</taxon>
    </lineage>
</organism>
<evidence type="ECO:0000256" key="9">
    <source>
        <dbReference type="ARBA" id="ARBA00023033"/>
    </source>
</evidence>
<dbReference type="PRINTS" id="PR00385">
    <property type="entry name" value="P450"/>
</dbReference>
<evidence type="ECO:0000256" key="12">
    <source>
        <dbReference type="RuleBase" id="RU000461"/>
    </source>
</evidence>
<dbReference type="GO" id="GO:0016705">
    <property type="term" value="F:oxidoreductase activity, acting on paired donors, with incorporation or reduction of molecular oxygen"/>
    <property type="evidence" value="ECO:0007669"/>
    <property type="project" value="InterPro"/>
</dbReference>
<dbReference type="OrthoDB" id="1055148at2759"/>
<reference evidence="13 14" key="1">
    <citation type="journal article" date="2014" name="PLoS ONE">
        <title>Global Analysis of Gene Expression Profiles in Physic Nut (Jatropha curcas L.) Seedlings Exposed to Salt Stress.</title>
        <authorList>
            <person name="Zhang L."/>
            <person name="Zhang C."/>
            <person name="Wu P."/>
            <person name="Chen Y."/>
            <person name="Li M."/>
            <person name="Jiang H."/>
            <person name="Wu G."/>
        </authorList>
    </citation>
    <scope>NUCLEOTIDE SEQUENCE [LARGE SCALE GENOMIC DNA]</scope>
    <source>
        <strain evidence="14">cv. GZQX0401</strain>
        <tissue evidence="13">Young leaves</tissue>
    </source>
</reference>
<dbReference type="InterPro" id="IPR050651">
    <property type="entry name" value="Plant_Cytochrome_P450_Monoox"/>
</dbReference>
<evidence type="ECO:0000256" key="10">
    <source>
        <dbReference type="ARBA" id="ARBA00023136"/>
    </source>
</evidence>
<dbReference type="GO" id="GO:0016020">
    <property type="term" value="C:membrane"/>
    <property type="evidence" value="ECO:0007669"/>
    <property type="project" value="UniProtKB-SubCell"/>
</dbReference>
<gene>
    <name evidence="13" type="ORF">JCGZ_16072</name>
</gene>
<dbReference type="FunFam" id="1.10.630.10:FF:000023">
    <property type="entry name" value="Cytochrome P450 family protein"/>
    <property type="match status" value="1"/>
</dbReference>
<evidence type="ECO:0000256" key="5">
    <source>
        <dbReference type="ARBA" id="ARBA00022723"/>
    </source>
</evidence>
<dbReference type="InterPro" id="IPR002401">
    <property type="entry name" value="Cyt_P450_E_grp-I"/>
</dbReference>
<dbReference type="EMBL" id="KK914318">
    <property type="protein sequence ID" value="KDP41665.1"/>
    <property type="molecule type" value="Genomic_DNA"/>
</dbReference>
<evidence type="ECO:0000256" key="1">
    <source>
        <dbReference type="ARBA" id="ARBA00004167"/>
    </source>
</evidence>
<sequence>MDEIWFYFLSIVSLIFLLEKLFSLKQTWHKEFPPSPPAIPIIGHLHLLKEPLHRTLQDMSNKYGPIVSLSFGSRNVVVVSSPSLIEDCFHKNDIVFANRPRLAAFKYTGYNYTTLGTSSYGDHWRNLRRIAALQIFSTNRLNYFLSIRQDEVRILLKNLFANSQTSFTEIDMKSRLSSLSFNIIFRMMSGKRYFGAEVENLEVAKRFDDILRETAELNGASNPGDFLPFLQWIDFQGMEKRLLRLQKNWDEFCQGLINEHRNSNNSSSQEQGRSKTFIDKMLYLQESEPESYSDEIIKGFLLVMIVAGTDTSALTMEWAMSLLLNHPEALKKARAELDKIIGQDRLVDESDYSKLPYLQSIINETLRLYPVAPLLLPHESSNDCLVGGYYVPRGTMLLANAWAIHRDPTVWNDPTKFRPERFEGLDKDAHKYKFIPFGLGRRVCPGIPLANRVMGLALAALIQCFEWERPSEEQIDMSEGEGLSMPKSQPLKAMCRARESTINILRDL</sequence>
<evidence type="ECO:0000256" key="7">
    <source>
        <dbReference type="ARBA" id="ARBA00023002"/>
    </source>
</evidence>
<keyword evidence="4" id="KW-0812">Transmembrane</keyword>
<dbReference type="Gene3D" id="1.10.630.10">
    <property type="entry name" value="Cytochrome P450"/>
    <property type="match status" value="1"/>
</dbReference>
<evidence type="ECO:0000256" key="11">
    <source>
        <dbReference type="PIRSR" id="PIRSR602401-1"/>
    </source>
</evidence>
<keyword evidence="14" id="KW-1185">Reference proteome</keyword>
<keyword evidence="10" id="KW-0472">Membrane</keyword>
<dbReference type="PANTHER" id="PTHR47947">
    <property type="entry name" value="CYTOCHROME P450 82C3-RELATED"/>
    <property type="match status" value="1"/>
</dbReference>
<protein>
    <recommendedName>
        <fullName evidence="15">Cytochrome P450</fullName>
    </recommendedName>
</protein>
<keyword evidence="3 11" id="KW-0349">Heme</keyword>
<dbReference type="CDD" id="cd20653">
    <property type="entry name" value="CYP81"/>
    <property type="match status" value="1"/>
</dbReference>
<dbReference type="InterPro" id="IPR036396">
    <property type="entry name" value="Cyt_P450_sf"/>
</dbReference>
<evidence type="ECO:0000313" key="13">
    <source>
        <dbReference type="EMBL" id="KDP41665.1"/>
    </source>
</evidence>
<evidence type="ECO:0008006" key="15">
    <source>
        <dbReference type="Google" id="ProtNLM"/>
    </source>
</evidence>
<keyword evidence="7 12" id="KW-0560">Oxidoreductase</keyword>
<comment type="subcellular location">
    <subcellularLocation>
        <location evidence="1">Membrane</location>
        <topology evidence="1">Single-pass membrane protein</topology>
    </subcellularLocation>
</comment>
<keyword evidence="8 11" id="KW-0408">Iron</keyword>
<evidence type="ECO:0000256" key="4">
    <source>
        <dbReference type="ARBA" id="ARBA00022692"/>
    </source>
</evidence>
<dbReference type="InterPro" id="IPR017972">
    <property type="entry name" value="Cyt_P450_CS"/>
</dbReference>
<name>A0A067LAZ1_JATCU</name>
<dbReference type="SUPFAM" id="SSF48264">
    <property type="entry name" value="Cytochrome P450"/>
    <property type="match status" value="1"/>
</dbReference>
<keyword evidence="5 11" id="KW-0479">Metal-binding</keyword>
<feature type="binding site" description="axial binding residue" evidence="11">
    <location>
        <position position="444"/>
    </location>
    <ligand>
        <name>heme</name>
        <dbReference type="ChEBI" id="CHEBI:30413"/>
    </ligand>
    <ligandPart>
        <name>Fe</name>
        <dbReference type="ChEBI" id="CHEBI:18248"/>
    </ligandPart>
</feature>
<dbReference type="PANTHER" id="PTHR47947:SF62">
    <property type="entry name" value="CYTOCHROME P450, FAMILY 81, SUBFAMILY D, POLYPEPTIDE 5"/>
    <property type="match status" value="1"/>
</dbReference>
<dbReference type="PRINTS" id="PR00463">
    <property type="entry name" value="EP450I"/>
</dbReference>
<evidence type="ECO:0000256" key="6">
    <source>
        <dbReference type="ARBA" id="ARBA00022989"/>
    </source>
</evidence>
<comment type="cofactor">
    <cofactor evidence="11">
        <name>heme</name>
        <dbReference type="ChEBI" id="CHEBI:30413"/>
    </cofactor>
</comment>
<dbReference type="Pfam" id="PF00067">
    <property type="entry name" value="p450"/>
    <property type="match status" value="1"/>
</dbReference>
<dbReference type="Proteomes" id="UP000027138">
    <property type="component" value="Unassembled WGS sequence"/>
</dbReference>
<keyword evidence="6" id="KW-1133">Transmembrane helix</keyword>
<evidence type="ECO:0000313" key="14">
    <source>
        <dbReference type="Proteomes" id="UP000027138"/>
    </source>
</evidence>
<dbReference type="PROSITE" id="PS00086">
    <property type="entry name" value="CYTOCHROME_P450"/>
    <property type="match status" value="1"/>
</dbReference>
<keyword evidence="9 12" id="KW-0503">Monooxygenase</keyword>
<dbReference type="GO" id="GO:0004497">
    <property type="term" value="F:monooxygenase activity"/>
    <property type="evidence" value="ECO:0007669"/>
    <property type="project" value="UniProtKB-KW"/>
</dbReference>
<evidence type="ECO:0000256" key="2">
    <source>
        <dbReference type="ARBA" id="ARBA00010617"/>
    </source>
</evidence>
<evidence type="ECO:0000256" key="3">
    <source>
        <dbReference type="ARBA" id="ARBA00022617"/>
    </source>
</evidence>
<dbReference type="GO" id="GO:0020037">
    <property type="term" value="F:heme binding"/>
    <property type="evidence" value="ECO:0007669"/>
    <property type="project" value="InterPro"/>
</dbReference>
<dbReference type="InterPro" id="IPR001128">
    <property type="entry name" value="Cyt_P450"/>
</dbReference>
<proteinExistence type="inferred from homology"/>
<dbReference type="AlphaFoldDB" id="A0A067LAZ1"/>
<comment type="similarity">
    <text evidence="2 12">Belongs to the cytochrome P450 family.</text>
</comment>
<accession>A0A067LAZ1</accession>